<proteinExistence type="predicted"/>
<comment type="caution">
    <text evidence="1">The sequence shown here is derived from an EMBL/GenBank/DDBJ whole genome shotgun (WGS) entry which is preliminary data.</text>
</comment>
<sequence length="101" mass="11207">MALKISLGGCNQRRRSAINYGFMPTKNRLAAPQGFVRSSGRGPRSENYIAFPAIYSSGNVHHHTAHDVDGIRALNDIIVYSRAAIFSNSRKCFDAIRIILE</sequence>
<protein>
    <submittedName>
        <fullName evidence="1">Uncharacterized protein</fullName>
    </submittedName>
</protein>
<dbReference type="AlphaFoldDB" id="A0AAV4Y6Z9"/>
<keyword evidence="2" id="KW-1185">Reference proteome</keyword>
<accession>A0AAV4Y6Z9</accession>
<evidence type="ECO:0000313" key="2">
    <source>
        <dbReference type="Proteomes" id="UP001054945"/>
    </source>
</evidence>
<dbReference type="EMBL" id="BPLR01018737">
    <property type="protein sequence ID" value="GIZ01929.1"/>
    <property type="molecule type" value="Genomic_DNA"/>
</dbReference>
<gene>
    <name evidence="1" type="ORF">CEXT_149041</name>
</gene>
<name>A0AAV4Y6Z9_CAEEX</name>
<reference evidence="1 2" key="1">
    <citation type="submission" date="2021-06" db="EMBL/GenBank/DDBJ databases">
        <title>Caerostris extrusa draft genome.</title>
        <authorList>
            <person name="Kono N."/>
            <person name="Arakawa K."/>
        </authorList>
    </citation>
    <scope>NUCLEOTIDE SEQUENCE [LARGE SCALE GENOMIC DNA]</scope>
</reference>
<organism evidence="1 2">
    <name type="scientific">Caerostris extrusa</name>
    <name type="common">Bark spider</name>
    <name type="synonym">Caerostris bankana</name>
    <dbReference type="NCBI Taxonomy" id="172846"/>
    <lineage>
        <taxon>Eukaryota</taxon>
        <taxon>Metazoa</taxon>
        <taxon>Ecdysozoa</taxon>
        <taxon>Arthropoda</taxon>
        <taxon>Chelicerata</taxon>
        <taxon>Arachnida</taxon>
        <taxon>Araneae</taxon>
        <taxon>Araneomorphae</taxon>
        <taxon>Entelegynae</taxon>
        <taxon>Araneoidea</taxon>
        <taxon>Araneidae</taxon>
        <taxon>Caerostris</taxon>
    </lineage>
</organism>
<dbReference type="Proteomes" id="UP001054945">
    <property type="component" value="Unassembled WGS sequence"/>
</dbReference>
<evidence type="ECO:0000313" key="1">
    <source>
        <dbReference type="EMBL" id="GIZ01929.1"/>
    </source>
</evidence>